<keyword evidence="4" id="KW-1185">Reference proteome</keyword>
<dbReference type="InterPro" id="IPR005113">
    <property type="entry name" value="uDENN_dom"/>
</dbReference>
<dbReference type="PROSITE" id="PS50211">
    <property type="entry name" value="DENN"/>
    <property type="match status" value="1"/>
</dbReference>
<name>A0ABP1FUJ8_9CHLO</name>
<feature type="compositionally biased region" description="Polar residues" evidence="1">
    <location>
        <begin position="798"/>
        <end position="809"/>
    </location>
</feature>
<dbReference type="SMART" id="SM00799">
    <property type="entry name" value="DENN"/>
    <property type="match status" value="1"/>
</dbReference>
<feature type="region of interest" description="Disordered" evidence="1">
    <location>
        <begin position="580"/>
        <end position="855"/>
    </location>
</feature>
<dbReference type="InterPro" id="IPR001194">
    <property type="entry name" value="cDENN_dom"/>
</dbReference>
<dbReference type="InterPro" id="IPR051942">
    <property type="entry name" value="DENN_domain_containing_2"/>
</dbReference>
<evidence type="ECO:0000313" key="4">
    <source>
        <dbReference type="Proteomes" id="UP001497392"/>
    </source>
</evidence>
<dbReference type="PANTHER" id="PTHR15288:SF0">
    <property type="entry name" value="UDENN DOMAIN-CONTAINING PROTEIN"/>
    <property type="match status" value="1"/>
</dbReference>
<feature type="region of interest" description="Disordered" evidence="1">
    <location>
        <begin position="439"/>
        <end position="477"/>
    </location>
</feature>
<feature type="compositionally biased region" description="Polar residues" evidence="1">
    <location>
        <begin position="439"/>
        <end position="448"/>
    </location>
</feature>
<evidence type="ECO:0000313" key="3">
    <source>
        <dbReference type="EMBL" id="CAL5222809.1"/>
    </source>
</evidence>
<feature type="compositionally biased region" description="Basic and acidic residues" evidence="1">
    <location>
        <begin position="505"/>
        <end position="519"/>
    </location>
</feature>
<reference evidence="3 4" key="1">
    <citation type="submission" date="2024-06" db="EMBL/GenBank/DDBJ databases">
        <authorList>
            <person name="Kraege A."/>
            <person name="Thomma B."/>
        </authorList>
    </citation>
    <scope>NUCLEOTIDE SEQUENCE [LARGE SCALE GENOMIC DNA]</scope>
</reference>
<dbReference type="Proteomes" id="UP001497392">
    <property type="component" value="Unassembled WGS sequence"/>
</dbReference>
<evidence type="ECO:0000259" key="2">
    <source>
        <dbReference type="PROSITE" id="PS50211"/>
    </source>
</evidence>
<feature type="compositionally biased region" description="Polar residues" evidence="1">
    <location>
        <begin position="701"/>
        <end position="732"/>
    </location>
</feature>
<protein>
    <submittedName>
        <fullName evidence="3">G5228 protein</fullName>
    </submittedName>
</protein>
<dbReference type="Pfam" id="PF03456">
    <property type="entry name" value="uDENN"/>
    <property type="match status" value="1"/>
</dbReference>
<dbReference type="SMART" id="SM00800">
    <property type="entry name" value="uDENN"/>
    <property type="match status" value="1"/>
</dbReference>
<feature type="region of interest" description="Disordered" evidence="1">
    <location>
        <begin position="1"/>
        <end position="53"/>
    </location>
</feature>
<feature type="compositionally biased region" description="Basic and acidic residues" evidence="1">
    <location>
        <begin position="663"/>
        <end position="672"/>
    </location>
</feature>
<dbReference type="Gene3D" id="3.30.450.200">
    <property type="match status" value="1"/>
</dbReference>
<dbReference type="EMBL" id="CAXHTA020000007">
    <property type="protein sequence ID" value="CAL5222809.1"/>
    <property type="molecule type" value="Genomic_DNA"/>
</dbReference>
<feature type="region of interest" description="Disordered" evidence="1">
    <location>
        <begin position="492"/>
        <end position="556"/>
    </location>
</feature>
<feature type="compositionally biased region" description="Basic and acidic residues" evidence="1">
    <location>
        <begin position="311"/>
        <end position="327"/>
    </location>
</feature>
<accession>A0ABP1FUJ8</accession>
<feature type="compositionally biased region" description="Low complexity" evidence="1">
    <location>
        <begin position="583"/>
        <end position="599"/>
    </location>
</feature>
<dbReference type="InterPro" id="IPR043153">
    <property type="entry name" value="DENN_C"/>
</dbReference>
<dbReference type="Gene3D" id="3.40.50.11500">
    <property type="match status" value="1"/>
</dbReference>
<feature type="compositionally biased region" description="Polar residues" evidence="1">
    <location>
        <begin position="623"/>
        <end position="642"/>
    </location>
</feature>
<feature type="compositionally biased region" description="Low complexity" evidence="1">
    <location>
        <begin position="818"/>
        <end position="829"/>
    </location>
</feature>
<evidence type="ECO:0000256" key="1">
    <source>
        <dbReference type="SAM" id="MobiDB-lite"/>
    </source>
</evidence>
<feature type="region of interest" description="Disordered" evidence="1">
    <location>
        <begin position="311"/>
        <end position="363"/>
    </location>
</feature>
<dbReference type="InterPro" id="IPR037516">
    <property type="entry name" value="Tripartite_DENN"/>
</dbReference>
<feature type="compositionally biased region" description="Low complexity" evidence="1">
    <location>
        <begin position="673"/>
        <end position="682"/>
    </location>
</feature>
<feature type="compositionally biased region" description="Polar residues" evidence="1">
    <location>
        <begin position="843"/>
        <end position="855"/>
    </location>
</feature>
<comment type="caution">
    <text evidence="3">The sequence shown here is derived from an EMBL/GenBank/DDBJ whole genome shotgun (WGS) entry which is preliminary data.</text>
</comment>
<gene>
    <name evidence="3" type="primary">g5228</name>
    <name evidence="3" type="ORF">VP750_LOCUS4468</name>
</gene>
<feature type="domain" description="UDENN" evidence="2">
    <location>
        <begin position="726"/>
        <end position="1148"/>
    </location>
</feature>
<dbReference type="PANTHER" id="PTHR15288">
    <property type="entry name" value="DENN DOMAIN-CONTAINING PROTEIN 2"/>
    <property type="match status" value="1"/>
</dbReference>
<proteinExistence type="predicted"/>
<dbReference type="Pfam" id="PF02141">
    <property type="entry name" value="DENN"/>
    <property type="match status" value="1"/>
</dbReference>
<organism evidence="3 4">
    <name type="scientific">Coccomyxa viridis</name>
    <dbReference type="NCBI Taxonomy" id="1274662"/>
    <lineage>
        <taxon>Eukaryota</taxon>
        <taxon>Viridiplantae</taxon>
        <taxon>Chlorophyta</taxon>
        <taxon>core chlorophytes</taxon>
        <taxon>Trebouxiophyceae</taxon>
        <taxon>Trebouxiophyceae incertae sedis</taxon>
        <taxon>Coccomyxaceae</taxon>
        <taxon>Coccomyxa</taxon>
    </lineage>
</organism>
<feature type="compositionally biased region" description="Low complexity" evidence="1">
    <location>
        <begin position="763"/>
        <end position="775"/>
    </location>
</feature>
<sequence>MASGGAAPGRDLVDRIRSATGSARPSEDLHPLPEGSGYMSDDASNRYPQRGPRKSLNKALRQLNFLKQRSNAPAGTRWFNPEELTAQKREWNKQYRDNTTKVVGWPSHMYESFIIVGLPPSTDIRNVVAEPDLVHRARSGDIGVDDRIKLEATDGHAKHRGYKGAPLTPQVLYQYPEGKPITPDAAHFCFPHGVQPSLLERTPSMSALNELVYSQHYQHSDASSFIFVLKAADNLPLYGVCCYMEEVVHRPPTILRGSSSPSPPLSRYMVSAPRCYCFLTHQPFFSLHFKVLHMIMGLERLDRITAFMEEHSGPPRRSSMEPIHEAAQEGPPSGSAGAKGRVSSPGGDANNREGNPEQNPGIALADRRMSGSLPAGAESPGHARVRAAAAASAVAGQSLQASNSSVRNQSPARLAASQQKGAVHRMALALERASVALQERQNSYSTPGGSPRVSPRDNSQSSPAAGLPAPTSPALGDPVAEHYLRSQAKYANGVSSPHISPCDSAYDRDRDGFLKHDSQDPSGLELASSAHDEVSNGAPQAAPEAADGSGAAGEERYTRLPPVNSAGLAKLQALMELQRQQESTRLSTTRDLTRRVSSSQIPPLPPGGAEGDAAPAHMDHLRGQSQSFTGGQSMTPHSQRQRSLPREASPAQTPTASPNLGRESGRRLRLAQERMAAAVQAAEAERSETYSGRSTEDTEVNILNSGQWPESSEDSQTSYATAHSQQHATLASPQHHRNQSGDSLLGYTELDTPPRETRLQRMSADSRAASPASPSLQGQQLPDSPFRDSGEPGGAKQASRSPAQLQSVDSRGLEGRPSSGAEAASASSAQPRRRELRSMSLRPAQQGSDSSEPSATASALEVMKAFYLLPVPQPGEEVEFLPDRELQPVHYARPRIVDLTERFVHRSPLAAAEAEAAEALQCWTVACLCRSLSIDNIITFLTATLLERQMVVFCPNIGILSAVVLSLIPLMRPFAWQSLLLPILPVQDKMLDLLEAPVPFIVGVKYKTAEVAARCKSLTRVNIYKNRVKLSAALPLLPNREALQVQLMPSYYSLGSIGRDKARSRPLYSITDDQRHAAEEFLRIMQEHLWRMCAELHQYTITDVQTSERVSLLLKESFVESFSARDRLFMKQFVETQMFSVYCDAVMK</sequence>